<comment type="caution">
    <text evidence="2">The sequence shown here is derived from an EMBL/GenBank/DDBJ whole genome shotgun (WGS) entry which is preliminary data.</text>
</comment>
<organism evidence="2 3">
    <name type="scientific">Paenibacillus hunanensis</name>
    <dbReference type="NCBI Taxonomy" id="539262"/>
    <lineage>
        <taxon>Bacteria</taxon>
        <taxon>Bacillati</taxon>
        <taxon>Bacillota</taxon>
        <taxon>Bacilli</taxon>
        <taxon>Bacillales</taxon>
        <taxon>Paenibacillaceae</taxon>
        <taxon>Paenibacillus</taxon>
    </lineage>
</organism>
<evidence type="ECO:0000313" key="3">
    <source>
        <dbReference type="Proteomes" id="UP001185028"/>
    </source>
</evidence>
<dbReference type="EMBL" id="JAVDQH010000001">
    <property type="protein sequence ID" value="MDR6242513.1"/>
    <property type="molecule type" value="Genomic_DNA"/>
</dbReference>
<dbReference type="RefSeq" id="WP_188774963.1">
    <property type="nucleotide sequence ID" value="NZ_BMMB01000003.1"/>
</dbReference>
<keyword evidence="3" id="KW-1185">Reference proteome</keyword>
<feature type="transmembrane region" description="Helical" evidence="1">
    <location>
        <begin position="32"/>
        <end position="50"/>
    </location>
</feature>
<proteinExistence type="predicted"/>
<evidence type="ECO:0000313" key="2">
    <source>
        <dbReference type="EMBL" id="MDR6242513.1"/>
    </source>
</evidence>
<feature type="transmembrane region" description="Helical" evidence="1">
    <location>
        <begin position="91"/>
        <end position="111"/>
    </location>
</feature>
<name>A0ABU1IWC5_9BACL</name>
<gene>
    <name evidence="2" type="ORF">JOC58_000397</name>
</gene>
<keyword evidence="1" id="KW-0472">Membrane</keyword>
<reference evidence="2 3" key="1">
    <citation type="submission" date="2023-07" db="EMBL/GenBank/DDBJ databases">
        <title>Genomic Encyclopedia of Type Strains, Phase IV (KMG-IV): sequencing the most valuable type-strain genomes for metagenomic binning, comparative biology and taxonomic classification.</title>
        <authorList>
            <person name="Goeker M."/>
        </authorList>
    </citation>
    <scope>NUCLEOTIDE SEQUENCE [LARGE SCALE GENOMIC DNA]</scope>
    <source>
        <strain evidence="2 3">DSM 22170</strain>
    </source>
</reference>
<feature type="transmembrane region" description="Helical" evidence="1">
    <location>
        <begin position="161"/>
        <end position="187"/>
    </location>
</feature>
<feature type="transmembrane region" description="Helical" evidence="1">
    <location>
        <begin position="62"/>
        <end position="79"/>
    </location>
</feature>
<keyword evidence="1" id="KW-1133">Transmembrane helix</keyword>
<keyword evidence="1" id="KW-0812">Transmembrane</keyword>
<sequence>MSFMYFFLGFLSQWVLGLVTSAFTTSGLAEPWVDQIPSLIGYILHFIGFTKLKPLHDVFGKGSISALVMVLLTIAQMLIPIDSALTSQPWWGSVLTVIVILAEMFMIYYLCKGIGELAAAQQLPKLKEIATRRWRLFIYCQVTIALALLTSTLANPAEPNAWAVVAGVFSIVYIVLNLIVYILLLTLTWRAHKELSLYSS</sequence>
<evidence type="ECO:0000256" key="1">
    <source>
        <dbReference type="SAM" id="Phobius"/>
    </source>
</evidence>
<dbReference type="Proteomes" id="UP001185028">
    <property type="component" value="Unassembled WGS sequence"/>
</dbReference>
<feature type="transmembrane region" description="Helical" evidence="1">
    <location>
        <begin position="136"/>
        <end position="155"/>
    </location>
</feature>
<accession>A0ABU1IWC5</accession>
<protein>
    <submittedName>
        <fullName evidence="2">Membrane protein YdbS with pleckstrin-like domain</fullName>
    </submittedName>
</protein>